<keyword evidence="7 12" id="KW-0411">Iron-sulfur</keyword>
<dbReference type="InterPro" id="IPR038135">
    <property type="entry name" value="Methylthiotransferase_N_sf"/>
</dbReference>
<accession>A0A2N5ZH82</accession>
<comment type="subcellular location">
    <subcellularLocation>
        <location evidence="12">Cytoplasm</location>
    </subcellularLocation>
</comment>
<dbReference type="AlphaFoldDB" id="A0A2N5ZH82"/>
<evidence type="ECO:0000313" key="16">
    <source>
        <dbReference type="EMBL" id="PLX18006.1"/>
    </source>
</evidence>
<evidence type="ECO:0000256" key="6">
    <source>
        <dbReference type="ARBA" id="ARBA00023004"/>
    </source>
</evidence>
<feature type="binding site" evidence="12">
    <location>
        <position position="80"/>
    </location>
    <ligand>
        <name>[4Fe-4S] cluster</name>
        <dbReference type="ChEBI" id="CHEBI:49883"/>
        <label>1</label>
    </ligand>
</feature>
<dbReference type="InterPro" id="IPR007197">
    <property type="entry name" value="rSAM"/>
</dbReference>
<dbReference type="PROSITE" id="PS51449">
    <property type="entry name" value="MTTASE_N"/>
    <property type="match status" value="1"/>
</dbReference>
<feature type="domain" description="Radical SAM core" evidence="15">
    <location>
        <begin position="139"/>
        <end position="369"/>
    </location>
</feature>
<dbReference type="InterPro" id="IPR006638">
    <property type="entry name" value="Elp3/MiaA/NifB-like_rSAM"/>
</dbReference>
<proteinExistence type="inferred from homology"/>
<feature type="binding site" evidence="12">
    <location>
        <position position="10"/>
    </location>
    <ligand>
        <name>[4Fe-4S] cluster</name>
        <dbReference type="ChEBI" id="CHEBI:49883"/>
        <label>1</label>
    </ligand>
</feature>
<dbReference type="CDD" id="cd01335">
    <property type="entry name" value="Radical_SAM"/>
    <property type="match status" value="1"/>
</dbReference>
<dbReference type="FunFam" id="3.80.30.20:FF:000001">
    <property type="entry name" value="tRNA-2-methylthio-N(6)-dimethylallyladenosine synthase 2"/>
    <property type="match status" value="1"/>
</dbReference>
<dbReference type="GO" id="GO:0046872">
    <property type="term" value="F:metal ion binding"/>
    <property type="evidence" value="ECO:0007669"/>
    <property type="project" value="UniProtKB-KW"/>
</dbReference>
<comment type="caution">
    <text evidence="16">The sequence shown here is derived from an EMBL/GenBank/DDBJ whole genome shotgun (WGS) entry which is preliminary data.</text>
</comment>
<comment type="similarity">
    <text evidence="12">Belongs to the methylthiotransferase family. MiaB subfamily.</text>
</comment>
<keyword evidence="5 12" id="KW-0479">Metal-binding</keyword>
<feature type="binding site" evidence="12">
    <location>
        <position position="160"/>
    </location>
    <ligand>
        <name>[4Fe-4S] cluster</name>
        <dbReference type="ChEBI" id="CHEBI:49883"/>
        <label>2</label>
        <note>4Fe-4S-S-AdoMet</note>
    </ligand>
</feature>
<dbReference type="NCBIfam" id="TIGR00089">
    <property type="entry name" value="MiaB/RimO family radical SAM methylthiotransferase"/>
    <property type="match status" value="1"/>
</dbReference>
<feature type="binding site" evidence="12">
    <location>
        <position position="153"/>
    </location>
    <ligand>
        <name>[4Fe-4S] cluster</name>
        <dbReference type="ChEBI" id="CHEBI:49883"/>
        <label>2</label>
        <note>4Fe-4S-S-AdoMet</note>
    </ligand>
</feature>
<keyword evidence="12" id="KW-0963">Cytoplasm</keyword>
<dbReference type="SFLD" id="SFLDG01082">
    <property type="entry name" value="B12-binding_domain_containing"/>
    <property type="match status" value="1"/>
</dbReference>
<dbReference type="InterPro" id="IPR002792">
    <property type="entry name" value="TRAM_dom"/>
</dbReference>
<dbReference type="SMART" id="SM00729">
    <property type="entry name" value="Elp3"/>
    <property type="match status" value="1"/>
</dbReference>
<dbReference type="Gene3D" id="3.40.50.12160">
    <property type="entry name" value="Methylthiotransferase, N-terminal domain"/>
    <property type="match status" value="1"/>
</dbReference>
<evidence type="ECO:0000256" key="5">
    <source>
        <dbReference type="ARBA" id="ARBA00022723"/>
    </source>
</evidence>
<reference evidence="16 17" key="1">
    <citation type="submission" date="2017-11" db="EMBL/GenBank/DDBJ databases">
        <title>Genome-resolved metagenomics identifies genetic mobility, metabolic interactions, and unexpected diversity in perchlorate-reducing communities.</title>
        <authorList>
            <person name="Barnum T.P."/>
            <person name="Figueroa I.A."/>
            <person name="Carlstrom C.I."/>
            <person name="Lucas L.N."/>
            <person name="Engelbrektson A.L."/>
            <person name="Coates J.D."/>
        </authorList>
    </citation>
    <scope>NUCLEOTIDE SEQUENCE [LARGE SCALE GENOMIC DNA]</scope>
    <source>
        <strain evidence="16">BM706</strain>
    </source>
</reference>
<evidence type="ECO:0000259" key="14">
    <source>
        <dbReference type="PROSITE" id="PS51449"/>
    </source>
</evidence>
<comment type="subunit">
    <text evidence="12">Monomer.</text>
</comment>
<keyword evidence="12" id="KW-0819">tRNA processing</keyword>
<dbReference type="PROSITE" id="PS50926">
    <property type="entry name" value="TRAM"/>
    <property type="match status" value="1"/>
</dbReference>
<dbReference type="PANTHER" id="PTHR43020:SF2">
    <property type="entry name" value="MITOCHONDRIAL TRNA METHYLTHIOTRANSFERASE CDK5RAP1"/>
    <property type="match status" value="1"/>
</dbReference>
<dbReference type="EC" id="2.8.4.3" evidence="8 12"/>
<dbReference type="Pfam" id="PF01938">
    <property type="entry name" value="TRAM"/>
    <property type="match status" value="1"/>
</dbReference>
<comment type="function">
    <text evidence="1 12">Catalyzes the methylthiolation of N6-(dimethylallyl)adenosine (i(6)A), leading to the formation of 2-methylthio-N6-(dimethylallyl)adenosine (ms(2)i(6)A) at position 37 in tRNAs that read codons beginning with uridine.</text>
</comment>
<feature type="binding site" evidence="12">
    <location>
        <position position="46"/>
    </location>
    <ligand>
        <name>[4Fe-4S] cluster</name>
        <dbReference type="ChEBI" id="CHEBI:49883"/>
        <label>1</label>
    </ligand>
</feature>
<dbReference type="EMBL" id="PKTG01000075">
    <property type="protein sequence ID" value="PLX18006.1"/>
    <property type="molecule type" value="Genomic_DNA"/>
</dbReference>
<keyword evidence="4 12" id="KW-0949">S-adenosyl-L-methionine</keyword>
<evidence type="ECO:0000256" key="4">
    <source>
        <dbReference type="ARBA" id="ARBA00022691"/>
    </source>
</evidence>
<dbReference type="SFLD" id="SFLDG01061">
    <property type="entry name" value="methylthiotransferase"/>
    <property type="match status" value="1"/>
</dbReference>
<evidence type="ECO:0000313" key="17">
    <source>
        <dbReference type="Proteomes" id="UP000234857"/>
    </source>
</evidence>
<name>A0A2N5ZH82_MUIH1</name>
<evidence type="ECO:0000259" key="15">
    <source>
        <dbReference type="PROSITE" id="PS51918"/>
    </source>
</evidence>
<dbReference type="SUPFAM" id="SSF102114">
    <property type="entry name" value="Radical SAM enzymes"/>
    <property type="match status" value="1"/>
</dbReference>
<feature type="domain" description="TRAM" evidence="13">
    <location>
        <begin position="372"/>
        <end position="434"/>
    </location>
</feature>
<dbReference type="SFLD" id="SFLDF00273">
    <property type="entry name" value="(dimethylallyl)adenosine_tRNA"/>
    <property type="match status" value="1"/>
</dbReference>
<dbReference type="InterPro" id="IPR020612">
    <property type="entry name" value="Methylthiotransferase_CS"/>
</dbReference>
<feature type="domain" description="MTTase N-terminal" evidence="14">
    <location>
        <begin position="1"/>
        <end position="117"/>
    </location>
</feature>
<dbReference type="SFLD" id="SFLDS00029">
    <property type="entry name" value="Radical_SAM"/>
    <property type="match status" value="1"/>
</dbReference>
<dbReference type="FunFam" id="3.40.50.12160:FF:000003">
    <property type="entry name" value="CDK5 regulatory subunit-associated protein 1"/>
    <property type="match status" value="1"/>
</dbReference>
<dbReference type="GO" id="GO:0035597">
    <property type="term" value="F:tRNA-2-methylthio-N(6)-dimethylallyladenosine(37) synthase activity"/>
    <property type="evidence" value="ECO:0007669"/>
    <property type="project" value="UniProtKB-EC"/>
</dbReference>
<dbReference type="InterPro" id="IPR023404">
    <property type="entry name" value="rSAM_horseshoe"/>
</dbReference>
<dbReference type="InterPro" id="IPR013848">
    <property type="entry name" value="Methylthiotransferase_N"/>
</dbReference>
<organism evidence="16 17">
    <name type="scientific">Muiribacterium halophilum</name>
    <dbReference type="NCBI Taxonomy" id="2053465"/>
    <lineage>
        <taxon>Bacteria</taxon>
        <taxon>Candidatus Muiribacteriota</taxon>
        <taxon>Candidatus Muiribacteriia</taxon>
        <taxon>Candidatus Muiribacteriales</taxon>
        <taxon>Candidatus Muiribacteriaceae</taxon>
        <taxon>Candidatus Muiribacterium</taxon>
    </lineage>
</organism>
<comment type="cofactor">
    <cofactor evidence="12">
        <name>[4Fe-4S] cluster</name>
        <dbReference type="ChEBI" id="CHEBI:49883"/>
    </cofactor>
    <text evidence="12">Binds 2 [4Fe-4S] clusters. One cluster is coordinated with 3 cysteines and an exchangeable S-adenosyl-L-methionine.</text>
</comment>
<dbReference type="PANTHER" id="PTHR43020">
    <property type="entry name" value="CDK5 REGULATORY SUBUNIT-ASSOCIATED PROTEIN 1"/>
    <property type="match status" value="1"/>
</dbReference>
<evidence type="ECO:0000256" key="1">
    <source>
        <dbReference type="ARBA" id="ARBA00003234"/>
    </source>
</evidence>
<sequence>MKVCILTYGCQMNVHDSEVIKNKLHQLGYSFTDDTEQSDMILIVSCCVRESAEKRIYGRINYFKKLKYKNPSLIIGLMGCLAQKDKKEVFKNAPHIDFALGPQEIGSLENMILSVKAGKRSVGDFKEREFIVSGDRVIPDNHYVGWISIMKGCDNYCSYCIVPYVRGHEVSKPFEYIVDEMKYLSSLGIKDVTLLGQNVNSYGKGLEENIDFTKLLSKIDKLNIIPRIRFMTSHPKDMDISLIDVIGKGKNLCEHIHLPVQAGSNRVLKEMNRKYDIETYLKKIEYIKKTLKGYAITSDIIVGFPGEKEEDFEKTIELVKKVRYDAVHTFVYSKRSGTKAAEMSETVPEETKQRWIKKLIDVQNPISLEINQSLEGKEFEVYFEGFDNKGENLKGRTRNNKIVVVKKKDETLLGEFRQVRITQGQHWCLMGELL</sequence>
<evidence type="ECO:0000256" key="9">
    <source>
        <dbReference type="ARBA" id="ARBA00068570"/>
    </source>
</evidence>
<evidence type="ECO:0000256" key="12">
    <source>
        <dbReference type="HAMAP-Rule" id="MF_01864"/>
    </source>
</evidence>
<dbReference type="Pfam" id="PF00919">
    <property type="entry name" value="UPF0004"/>
    <property type="match status" value="1"/>
</dbReference>
<gene>
    <name evidence="12 16" type="primary">miaB</name>
    <name evidence="16" type="ORF">C0601_05860</name>
</gene>
<evidence type="ECO:0000256" key="10">
    <source>
        <dbReference type="ARBA" id="ARBA00080698"/>
    </source>
</evidence>
<dbReference type="GO" id="GO:0051539">
    <property type="term" value="F:4 iron, 4 sulfur cluster binding"/>
    <property type="evidence" value="ECO:0007669"/>
    <property type="project" value="UniProtKB-UniRule"/>
</dbReference>
<comment type="catalytic activity">
    <reaction evidence="12">
        <text>N(6)-dimethylallyladenosine(37) in tRNA + (sulfur carrier)-SH + AH2 + 2 S-adenosyl-L-methionine = 2-methylsulfanyl-N(6)-dimethylallyladenosine(37) in tRNA + (sulfur carrier)-H + 5'-deoxyadenosine + L-methionine + A + S-adenosyl-L-homocysteine + 2 H(+)</text>
        <dbReference type="Rhea" id="RHEA:37067"/>
        <dbReference type="Rhea" id="RHEA-COMP:10375"/>
        <dbReference type="Rhea" id="RHEA-COMP:10376"/>
        <dbReference type="Rhea" id="RHEA-COMP:14737"/>
        <dbReference type="Rhea" id="RHEA-COMP:14739"/>
        <dbReference type="ChEBI" id="CHEBI:13193"/>
        <dbReference type="ChEBI" id="CHEBI:15378"/>
        <dbReference type="ChEBI" id="CHEBI:17319"/>
        <dbReference type="ChEBI" id="CHEBI:17499"/>
        <dbReference type="ChEBI" id="CHEBI:29917"/>
        <dbReference type="ChEBI" id="CHEBI:57844"/>
        <dbReference type="ChEBI" id="CHEBI:57856"/>
        <dbReference type="ChEBI" id="CHEBI:59789"/>
        <dbReference type="ChEBI" id="CHEBI:64428"/>
        <dbReference type="ChEBI" id="CHEBI:74415"/>
        <dbReference type="ChEBI" id="CHEBI:74417"/>
        <dbReference type="EC" id="2.8.4.3"/>
    </reaction>
</comment>
<dbReference type="InterPro" id="IPR005839">
    <property type="entry name" value="Methylthiotransferase"/>
</dbReference>
<evidence type="ECO:0000259" key="13">
    <source>
        <dbReference type="PROSITE" id="PS50926"/>
    </source>
</evidence>
<dbReference type="Pfam" id="PF04055">
    <property type="entry name" value="Radical_SAM"/>
    <property type="match status" value="1"/>
</dbReference>
<dbReference type="NCBIfam" id="TIGR01574">
    <property type="entry name" value="miaB-methiolase"/>
    <property type="match status" value="1"/>
</dbReference>
<evidence type="ECO:0000256" key="8">
    <source>
        <dbReference type="ARBA" id="ARBA00033765"/>
    </source>
</evidence>
<feature type="binding site" evidence="12">
    <location>
        <position position="157"/>
    </location>
    <ligand>
        <name>[4Fe-4S] cluster</name>
        <dbReference type="ChEBI" id="CHEBI:49883"/>
        <label>2</label>
        <note>4Fe-4S-S-AdoMet</note>
    </ligand>
</feature>
<dbReference type="HAMAP" id="MF_01864">
    <property type="entry name" value="tRNA_metthiotr_MiaB"/>
    <property type="match status" value="1"/>
</dbReference>
<dbReference type="GO" id="GO:0005829">
    <property type="term" value="C:cytosol"/>
    <property type="evidence" value="ECO:0007669"/>
    <property type="project" value="TreeGrafter"/>
</dbReference>
<evidence type="ECO:0000256" key="2">
    <source>
        <dbReference type="ARBA" id="ARBA00022485"/>
    </source>
</evidence>
<dbReference type="InterPro" id="IPR006463">
    <property type="entry name" value="MiaB_methiolase"/>
</dbReference>
<dbReference type="InterPro" id="IPR058240">
    <property type="entry name" value="rSAM_sf"/>
</dbReference>
<protein>
    <recommendedName>
        <fullName evidence="9 12">tRNA-2-methylthio-N(6)-dimethylallyladenosine synthase</fullName>
        <ecNumber evidence="8 12">2.8.4.3</ecNumber>
    </recommendedName>
    <alternativeName>
        <fullName evidence="11 12">(Dimethylallyl)adenosine tRNA methylthiotransferase MiaB</fullName>
    </alternativeName>
    <alternativeName>
        <fullName evidence="10 12">tRNA-i(6)A37 methylthiotransferase</fullName>
    </alternativeName>
</protein>
<evidence type="ECO:0000256" key="3">
    <source>
        <dbReference type="ARBA" id="ARBA00022679"/>
    </source>
</evidence>
<evidence type="ECO:0000256" key="7">
    <source>
        <dbReference type="ARBA" id="ARBA00023014"/>
    </source>
</evidence>
<evidence type="ECO:0000256" key="11">
    <source>
        <dbReference type="ARBA" id="ARBA00081141"/>
    </source>
</evidence>
<keyword evidence="6 12" id="KW-0408">Iron</keyword>
<dbReference type="Proteomes" id="UP000234857">
    <property type="component" value="Unassembled WGS sequence"/>
</dbReference>
<dbReference type="Gene3D" id="3.80.30.20">
    <property type="entry name" value="tm_1862 like domain"/>
    <property type="match status" value="1"/>
</dbReference>
<dbReference type="PROSITE" id="PS51918">
    <property type="entry name" value="RADICAL_SAM"/>
    <property type="match status" value="1"/>
</dbReference>
<keyword evidence="3 12" id="KW-0808">Transferase</keyword>
<keyword evidence="2 12" id="KW-0004">4Fe-4S</keyword>
<dbReference type="PROSITE" id="PS01278">
    <property type="entry name" value="MTTASE_RADICAL"/>
    <property type="match status" value="1"/>
</dbReference>